<dbReference type="GO" id="GO:0005524">
    <property type="term" value="F:ATP binding"/>
    <property type="evidence" value="ECO:0007669"/>
    <property type="project" value="UniProtKB-KW"/>
</dbReference>
<proteinExistence type="inferred from homology"/>
<evidence type="ECO:0000259" key="7">
    <source>
        <dbReference type="PROSITE" id="PS50893"/>
    </source>
</evidence>
<dbReference type="PROSITE" id="PS50893">
    <property type="entry name" value="ABC_TRANSPORTER_2"/>
    <property type="match status" value="1"/>
</dbReference>
<evidence type="ECO:0000256" key="4">
    <source>
        <dbReference type="ARBA" id="ARBA00022840"/>
    </source>
</evidence>
<dbReference type="InterPro" id="IPR003593">
    <property type="entry name" value="AAA+_ATPase"/>
</dbReference>
<accession>A0A1T5A3K7</accession>
<dbReference type="EMBL" id="FUYM01000001">
    <property type="protein sequence ID" value="SKB29327.1"/>
    <property type="molecule type" value="Genomic_DNA"/>
</dbReference>
<dbReference type="FunFam" id="3.40.50.300:FF:000134">
    <property type="entry name" value="Iron-enterobactin ABC transporter ATP-binding protein"/>
    <property type="match status" value="1"/>
</dbReference>
<evidence type="ECO:0000313" key="8">
    <source>
        <dbReference type="EMBL" id="SKB29327.1"/>
    </source>
</evidence>
<keyword evidence="3" id="KW-0547">Nucleotide-binding</keyword>
<evidence type="ECO:0000313" key="9">
    <source>
        <dbReference type="Proteomes" id="UP000189818"/>
    </source>
</evidence>
<dbReference type="PANTHER" id="PTHR42794">
    <property type="entry name" value="HEMIN IMPORT ATP-BINDING PROTEIN HMUV"/>
    <property type="match status" value="1"/>
</dbReference>
<gene>
    <name evidence="8" type="ORF">SAMN06295920_101523</name>
</gene>
<keyword evidence="5" id="KW-1278">Translocase</keyword>
<feature type="domain" description="ABC transporter" evidence="7">
    <location>
        <begin position="4"/>
        <end position="239"/>
    </location>
</feature>
<dbReference type="GO" id="GO:0016887">
    <property type="term" value="F:ATP hydrolysis activity"/>
    <property type="evidence" value="ECO:0007669"/>
    <property type="project" value="InterPro"/>
</dbReference>
<dbReference type="OrthoDB" id="9810077at2"/>
<dbReference type="Proteomes" id="UP000189818">
    <property type="component" value="Unassembled WGS sequence"/>
</dbReference>
<keyword evidence="2" id="KW-0813">Transport</keyword>
<organism evidence="8 9">
    <name type="scientific">Rhizorhabdus histidinilytica</name>
    <dbReference type="NCBI Taxonomy" id="439228"/>
    <lineage>
        <taxon>Bacteria</taxon>
        <taxon>Pseudomonadati</taxon>
        <taxon>Pseudomonadota</taxon>
        <taxon>Alphaproteobacteria</taxon>
        <taxon>Sphingomonadales</taxon>
        <taxon>Sphingomonadaceae</taxon>
        <taxon>Rhizorhabdus</taxon>
    </lineage>
</organism>
<evidence type="ECO:0000256" key="2">
    <source>
        <dbReference type="ARBA" id="ARBA00022448"/>
    </source>
</evidence>
<dbReference type="InterPro" id="IPR003439">
    <property type="entry name" value="ABC_transporter-like_ATP-bd"/>
</dbReference>
<dbReference type="STRING" id="439228.SAMN06295920_101523"/>
<dbReference type="SMART" id="SM00382">
    <property type="entry name" value="AAA"/>
    <property type="match status" value="1"/>
</dbReference>
<comment type="similarity">
    <text evidence="1">Belongs to the ABC transporter superfamily.</text>
</comment>
<evidence type="ECO:0000256" key="3">
    <source>
        <dbReference type="ARBA" id="ARBA00022741"/>
    </source>
</evidence>
<dbReference type="CDD" id="cd03214">
    <property type="entry name" value="ABC_Iron-Siderophores_B12_Hemin"/>
    <property type="match status" value="1"/>
</dbReference>
<dbReference type="InterPro" id="IPR027417">
    <property type="entry name" value="P-loop_NTPase"/>
</dbReference>
<reference evidence="9" key="1">
    <citation type="submission" date="2017-02" db="EMBL/GenBank/DDBJ databases">
        <authorList>
            <person name="Varghese N."/>
            <person name="Submissions S."/>
        </authorList>
    </citation>
    <scope>NUCLEOTIDE SEQUENCE [LARGE SCALE GENOMIC DNA]</scope>
    <source>
        <strain evidence="9">UM2</strain>
    </source>
</reference>
<keyword evidence="4 8" id="KW-0067">ATP-binding</keyword>
<name>A0A1T5A3K7_9SPHN</name>
<dbReference type="PANTHER" id="PTHR42794:SF1">
    <property type="entry name" value="HEMIN IMPORT ATP-BINDING PROTEIN HMUV"/>
    <property type="match status" value="1"/>
</dbReference>
<dbReference type="SUPFAM" id="SSF52540">
    <property type="entry name" value="P-loop containing nucleoside triphosphate hydrolases"/>
    <property type="match status" value="1"/>
</dbReference>
<keyword evidence="9" id="KW-1185">Reference proteome</keyword>
<evidence type="ECO:0000256" key="5">
    <source>
        <dbReference type="ARBA" id="ARBA00022967"/>
    </source>
</evidence>
<dbReference type="InterPro" id="IPR017871">
    <property type="entry name" value="ABC_transporter-like_CS"/>
</dbReference>
<dbReference type="RefSeq" id="WP_079646454.1">
    <property type="nucleotide sequence ID" value="NZ_FUYM01000001.1"/>
</dbReference>
<sequence length="266" mass="28198">MVTLSIEALRIDLGGRAILHGIDAEMRSGSLVGVIGPNGAGKSTLARAVTGLLRSSSGRVAIDGTNVRAFSPADLGRRIAYLPQGQTVHWPLTAERLVALGRLPHLAPFSAMARADRDAVERAMARADIGGLRDRVVTELSGGERARVLIARALAAEAPVLVVDEPLAALDPGHQLELMDLMRAEAEAGTLVLLILHDLAMAARFCDRLLLLHQGRLIADGDPGAVLIPEYLSDCYNIRAWTGTIEGQAVVLPIERSSPPGAAKLR</sequence>
<dbReference type="Gene3D" id="3.40.50.300">
    <property type="entry name" value="P-loop containing nucleotide triphosphate hydrolases"/>
    <property type="match status" value="1"/>
</dbReference>
<dbReference type="PROSITE" id="PS00211">
    <property type="entry name" value="ABC_TRANSPORTER_1"/>
    <property type="match status" value="1"/>
</dbReference>
<comment type="function">
    <text evidence="6">Part of the ABC transporter complex HmuTUV involved in hemin import. Responsible for energy coupling to the transport system.</text>
</comment>
<evidence type="ECO:0000256" key="6">
    <source>
        <dbReference type="ARBA" id="ARBA00037066"/>
    </source>
</evidence>
<evidence type="ECO:0000256" key="1">
    <source>
        <dbReference type="ARBA" id="ARBA00005417"/>
    </source>
</evidence>
<protein>
    <submittedName>
        <fullName evidence="8">Iron complex transport system ATP-binding protein</fullName>
    </submittedName>
</protein>
<dbReference type="AlphaFoldDB" id="A0A1T5A3K7"/>
<dbReference type="Pfam" id="PF00005">
    <property type="entry name" value="ABC_tran"/>
    <property type="match status" value="1"/>
</dbReference>